<evidence type="ECO:0000259" key="2">
    <source>
        <dbReference type="PROSITE" id="PS51186"/>
    </source>
</evidence>
<organism evidence="3 4">
    <name type="scientific">Stylonychia lemnae</name>
    <name type="common">Ciliate</name>
    <dbReference type="NCBI Taxonomy" id="5949"/>
    <lineage>
        <taxon>Eukaryota</taxon>
        <taxon>Sar</taxon>
        <taxon>Alveolata</taxon>
        <taxon>Ciliophora</taxon>
        <taxon>Intramacronucleata</taxon>
        <taxon>Spirotrichea</taxon>
        <taxon>Stichotrichia</taxon>
        <taxon>Sporadotrichida</taxon>
        <taxon>Oxytrichidae</taxon>
        <taxon>Stylonychinae</taxon>
        <taxon>Stylonychia</taxon>
    </lineage>
</organism>
<evidence type="ECO:0000256" key="1">
    <source>
        <dbReference type="ARBA" id="ARBA00023242"/>
    </source>
</evidence>
<keyword evidence="4" id="KW-1185">Reference proteome</keyword>
<dbReference type="EMBL" id="CCKQ01001001">
    <property type="protein sequence ID" value="CDW72090.1"/>
    <property type="molecule type" value="Genomic_DNA"/>
</dbReference>
<dbReference type="GO" id="GO:0000123">
    <property type="term" value="C:histone acetyltransferase complex"/>
    <property type="evidence" value="ECO:0007669"/>
    <property type="project" value="TreeGrafter"/>
</dbReference>
<dbReference type="InterPro" id="IPR037800">
    <property type="entry name" value="GCN5"/>
</dbReference>
<evidence type="ECO:0000313" key="4">
    <source>
        <dbReference type="Proteomes" id="UP000039865"/>
    </source>
</evidence>
<dbReference type="SUPFAM" id="SSF55729">
    <property type="entry name" value="Acyl-CoA N-acyltransferases (Nat)"/>
    <property type="match status" value="1"/>
</dbReference>
<dbReference type="PANTHER" id="PTHR45750">
    <property type="entry name" value="GH11602P"/>
    <property type="match status" value="1"/>
</dbReference>
<dbReference type="GO" id="GO:0010484">
    <property type="term" value="F:histone H3 acetyltransferase activity"/>
    <property type="evidence" value="ECO:0007669"/>
    <property type="project" value="TreeGrafter"/>
</dbReference>
<evidence type="ECO:0000313" key="3">
    <source>
        <dbReference type="EMBL" id="CDW72090.1"/>
    </source>
</evidence>
<dbReference type="AlphaFoldDB" id="A0A077ZRV3"/>
<dbReference type="OrthoDB" id="1937912at2759"/>
<dbReference type="InParanoid" id="A0A077ZRV3"/>
<proteinExistence type="predicted"/>
<dbReference type="Gene3D" id="3.40.630.30">
    <property type="match status" value="1"/>
</dbReference>
<dbReference type="PANTHER" id="PTHR45750:SF3">
    <property type="entry name" value="HISTONE ACETYLTRANSFERASE"/>
    <property type="match status" value="1"/>
</dbReference>
<dbReference type="Proteomes" id="UP000039865">
    <property type="component" value="Unassembled WGS sequence"/>
</dbReference>
<gene>
    <name evidence="3" type="primary">Contig9863.g10542</name>
    <name evidence="3" type="ORF">STYLEM_1044</name>
</gene>
<dbReference type="CDD" id="cd04301">
    <property type="entry name" value="NAT_SF"/>
    <property type="match status" value="1"/>
</dbReference>
<name>A0A077ZRV3_STYLE</name>
<keyword evidence="1" id="KW-0539">Nucleus</keyword>
<keyword evidence="3" id="KW-0808">Transferase</keyword>
<dbReference type="PROSITE" id="PS51186">
    <property type="entry name" value="GNAT"/>
    <property type="match status" value="1"/>
</dbReference>
<sequence length="429" mass="50235">MKQKLIFNLKDNASIESTPFERKTQRRINVKRTNAITISDSDSNKENNSVFCNQSCNLKLIAKSPTCAKLIKQEGFLTNQNYHEIVEFKEIVCSELPRIGRPYLIKKQLNFDYKTILIKYDHKVKYRKITNNQVLGGCLFKPYLLDNFIELVYFCIDKTQQGQVRIIKLDNDIIQGLGNELMDHLKAYAQKEDISYIIAYADNNAIQFFKKQGFIHEISLPKTQYMNLIEHFVGAQLMGFKIIPELDYLNLKSVLQRQVVVLAEALKNLLPLNQLYLPYYIDEEQRQDIVDSLDPTFESSDLIEVKPSKGNNPKRVAKFQHLLIDQLMKKQNLHYHITKCCIFKQFKLFEELNFRTMTELSQRILRIFTEFKCTCGGSKKLERTKQYVESMIAVVQNSDDSDDDQNFDSKFQFKGKKRSKKELYKRGNC</sequence>
<protein>
    <submittedName>
        <fullName evidence="3">Histone acetyltransferase</fullName>
    </submittedName>
</protein>
<dbReference type="InterPro" id="IPR016181">
    <property type="entry name" value="Acyl_CoA_acyltransferase"/>
</dbReference>
<reference evidence="3 4" key="1">
    <citation type="submission" date="2014-06" db="EMBL/GenBank/DDBJ databases">
        <authorList>
            <person name="Swart Estienne"/>
        </authorList>
    </citation>
    <scope>NUCLEOTIDE SEQUENCE [LARGE SCALE GENOMIC DNA]</scope>
    <source>
        <strain evidence="3 4">130c</strain>
    </source>
</reference>
<accession>A0A077ZRV3</accession>
<feature type="domain" description="N-acetyltransferase" evidence="2">
    <location>
        <begin position="175"/>
        <end position="243"/>
    </location>
</feature>
<dbReference type="InterPro" id="IPR000182">
    <property type="entry name" value="GNAT_dom"/>
</dbReference>
<dbReference type="GO" id="GO:0045944">
    <property type="term" value="P:positive regulation of transcription by RNA polymerase II"/>
    <property type="evidence" value="ECO:0007669"/>
    <property type="project" value="TreeGrafter"/>
</dbReference>